<comment type="caution">
    <text evidence="5">The sequence shown here is derived from an EMBL/GenBank/DDBJ whole genome shotgun (WGS) entry which is preliminary data.</text>
</comment>
<dbReference type="Proteomes" id="UP001302812">
    <property type="component" value="Unassembled WGS sequence"/>
</dbReference>
<organism evidence="5 6">
    <name type="scientific">Canariomyces notabilis</name>
    <dbReference type="NCBI Taxonomy" id="2074819"/>
    <lineage>
        <taxon>Eukaryota</taxon>
        <taxon>Fungi</taxon>
        <taxon>Dikarya</taxon>
        <taxon>Ascomycota</taxon>
        <taxon>Pezizomycotina</taxon>
        <taxon>Sordariomycetes</taxon>
        <taxon>Sordariomycetidae</taxon>
        <taxon>Sordariales</taxon>
        <taxon>Chaetomiaceae</taxon>
        <taxon>Canariomyces</taxon>
    </lineage>
</organism>
<dbReference type="RefSeq" id="XP_064664861.1">
    <property type="nucleotide sequence ID" value="XM_064810551.1"/>
</dbReference>
<dbReference type="AlphaFoldDB" id="A0AAN6T7N3"/>
<evidence type="ECO:0000256" key="2">
    <source>
        <dbReference type="ARBA" id="ARBA00023015"/>
    </source>
</evidence>
<keyword evidence="3" id="KW-0238">DNA-binding</keyword>
<dbReference type="PANTHER" id="PTHR47663:SF1">
    <property type="entry name" value="XYLANOLYTIC TRANSCRIPTIONAL ACTIVATOR XLNR-RELATED"/>
    <property type="match status" value="1"/>
</dbReference>
<dbReference type="PANTHER" id="PTHR47663">
    <property type="entry name" value="XYLANOLYTIC TRANSCRIPTIONAL ACTIVATOR XLNR-RELATED"/>
    <property type="match status" value="1"/>
</dbReference>
<evidence type="ECO:0000313" key="6">
    <source>
        <dbReference type="Proteomes" id="UP001302812"/>
    </source>
</evidence>
<evidence type="ECO:0000256" key="3">
    <source>
        <dbReference type="ARBA" id="ARBA00023125"/>
    </source>
</evidence>
<accession>A0AAN6T7N3</accession>
<keyword evidence="2" id="KW-0805">Transcription regulation</keyword>
<evidence type="ECO:0000313" key="5">
    <source>
        <dbReference type="EMBL" id="KAK4107291.1"/>
    </source>
</evidence>
<evidence type="ECO:0000256" key="4">
    <source>
        <dbReference type="ARBA" id="ARBA00023163"/>
    </source>
</evidence>
<dbReference type="InterPro" id="IPR051439">
    <property type="entry name" value="XlnR/Xlr1"/>
</dbReference>
<feature type="non-terminal residue" evidence="5">
    <location>
        <position position="109"/>
    </location>
</feature>
<dbReference type="GO" id="GO:0003677">
    <property type="term" value="F:DNA binding"/>
    <property type="evidence" value="ECO:0007669"/>
    <property type="project" value="UniProtKB-KW"/>
</dbReference>
<keyword evidence="6" id="KW-1185">Reference proteome</keyword>
<proteinExistence type="predicted"/>
<protein>
    <submittedName>
        <fullName evidence="5">Uncharacterized protein</fullName>
    </submittedName>
</protein>
<gene>
    <name evidence="5" type="ORF">N656DRAFT_680765</name>
</gene>
<name>A0AAN6T7N3_9PEZI</name>
<feature type="non-terminal residue" evidence="5">
    <location>
        <position position="1"/>
    </location>
</feature>
<dbReference type="EMBL" id="MU853377">
    <property type="protein sequence ID" value="KAK4107291.1"/>
    <property type="molecule type" value="Genomic_DNA"/>
</dbReference>
<sequence>AYGTYMVHVLRILLTRGHWEVNLVDNSDRGLSLAFFDAATHTLSTAKAVSDILKLDPGLELMPFFFSIFLSRGSFPLLVFATRLQFQQLPGLHQLYAVALRAHEACIVT</sequence>
<dbReference type="GeneID" id="89934676"/>
<keyword evidence="4" id="KW-0804">Transcription</keyword>
<keyword evidence="1" id="KW-0862">Zinc</keyword>
<evidence type="ECO:0000256" key="1">
    <source>
        <dbReference type="ARBA" id="ARBA00022833"/>
    </source>
</evidence>
<reference evidence="5" key="1">
    <citation type="journal article" date="2023" name="Mol. Phylogenet. Evol.">
        <title>Genome-scale phylogeny and comparative genomics of the fungal order Sordariales.</title>
        <authorList>
            <person name="Hensen N."/>
            <person name="Bonometti L."/>
            <person name="Westerberg I."/>
            <person name="Brannstrom I.O."/>
            <person name="Guillou S."/>
            <person name="Cros-Aarteil S."/>
            <person name="Calhoun S."/>
            <person name="Haridas S."/>
            <person name="Kuo A."/>
            <person name="Mondo S."/>
            <person name="Pangilinan J."/>
            <person name="Riley R."/>
            <person name="LaButti K."/>
            <person name="Andreopoulos B."/>
            <person name="Lipzen A."/>
            <person name="Chen C."/>
            <person name="Yan M."/>
            <person name="Daum C."/>
            <person name="Ng V."/>
            <person name="Clum A."/>
            <person name="Steindorff A."/>
            <person name="Ohm R.A."/>
            <person name="Martin F."/>
            <person name="Silar P."/>
            <person name="Natvig D.O."/>
            <person name="Lalanne C."/>
            <person name="Gautier V."/>
            <person name="Ament-Velasquez S.L."/>
            <person name="Kruys A."/>
            <person name="Hutchinson M.I."/>
            <person name="Powell A.J."/>
            <person name="Barry K."/>
            <person name="Miller A.N."/>
            <person name="Grigoriev I.V."/>
            <person name="Debuchy R."/>
            <person name="Gladieux P."/>
            <person name="Hiltunen Thoren M."/>
            <person name="Johannesson H."/>
        </authorList>
    </citation>
    <scope>NUCLEOTIDE SEQUENCE</scope>
    <source>
        <strain evidence="5">CBS 508.74</strain>
    </source>
</reference>
<reference evidence="5" key="2">
    <citation type="submission" date="2023-05" db="EMBL/GenBank/DDBJ databases">
        <authorList>
            <consortium name="Lawrence Berkeley National Laboratory"/>
            <person name="Steindorff A."/>
            <person name="Hensen N."/>
            <person name="Bonometti L."/>
            <person name="Westerberg I."/>
            <person name="Brannstrom I.O."/>
            <person name="Guillou S."/>
            <person name="Cros-Aarteil S."/>
            <person name="Calhoun S."/>
            <person name="Haridas S."/>
            <person name="Kuo A."/>
            <person name="Mondo S."/>
            <person name="Pangilinan J."/>
            <person name="Riley R."/>
            <person name="Labutti K."/>
            <person name="Andreopoulos B."/>
            <person name="Lipzen A."/>
            <person name="Chen C."/>
            <person name="Yanf M."/>
            <person name="Daum C."/>
            <person name="Ng V."/>
            <person name="Clum A."/>
            <person name="Ohm R."/>
            <person name="Martin F."/>
            <person name="Silar P."/>
            <person name="Natvig D."/>
            <person name="Lalanne C."/>
            <person name="Gautier V."/>
            <person name="Ament-Velasquez S.L."/>
            <person name="Kruys A."/>
            <person name="Hutchinson M.I."/>
            <person name="Powell A.J."/>
            <person name="Barry K."/>
            <person name="Miller A.N."/>
            <person name="Grigoriev I.V."/>
            <person name="Debuchy R."/>
            <person name="Gladieux P."/>
            <person name="Thoren M.H."/>
            <person name="Johannesson H."/>
        </authorList>
    </citation>
    <scope>NUCLEOTIDE SEQUENCE</scope>
    <source>
        <strain evidence="5">CBS 508.74</strain>
    </source>
</reference>